<evidence type="ECO:0000256" key="1">
    <source>
        <dbReference type="SAM" id="Phobius"/>
    </source>
</evidence>
<dbReference type="RefSeq" id="XP_001317030.1">
    <property type="nucleotide sequence ID" value="XM_001316995.1"/>
</dbReference>
<evidence type="ECO:0000313" key="2">
    <source>
        <dbReference type="EMBL" id="EAY04807.1"/>
    </source>
</evidence>
<feature type="transmembrane region" description="Helical" evidence="1">
    <location>
        <begin position="89"/>
        <end position="109"/>
    </location>
</feature>
<feature type="transmembrane region" description="Helical" evidence="1">
    <location>
        <begin position="28"/>
        <end position="48"/>
    </location>
</feature>
<feature type="transmembrane region" description="Helical" evidence="1">
    <location>
        <begin position="121"/>
        <end position="150"/>
    </location>
</feature>
<keyword evidence="1" id="KW-0812">Transmembrane</keyword>
<keyword evidence="1" id="KW-0472">Membrane</keyword>
<sequence length="212" mass="24229">MNMQYNPNNINKIMEKAFHLFRQLAKNLQFLGVGISTLSISGFFYRYAHEYRMTYITAQQHFTLPSILITIFPIIFSMVGALFSENAQFYYGIATISSILSVFYPLLLHSKIVALGSLFPLSLLGSCLIIDFPITITILYVLAMISLVYFQFDHESEKVIKIYQYVACFLLLDLIGIPIENELHDNLKDPEILCTYSGFIGAFIGFLMEKIL</sequence>
<evidence type="ECO:0000313" key="3">
    <source>
        <dbReference type="Proteomes" id="UP000001542"/>
    </source>
</evidence>
<feature type="transmembrane region" description="Helical" evidence="1">
    <location>
        <begin position="162"/>
        <end position="179"/>
    </location>
</feature>
<organism evidence="2 3">
    <name type="scientific">Trichomonas vaginalis (strain ATCC PRA-98 / G3)</name>
    <dbReference type="NCBI Taxonomy" id="412133"/>
    <lineage>
        <taxon>Eukaryota</taxon>
        <taxon>Metamonada</taxon>
        <taxon>Parabasalia</taxon>
        <taxon>Trichomonadida</taxon>
        <taxon>Trichomonadidae</taxon>
        <taxon>Trichomonas</taxon>
    </lineage>
</organism>
<accession>A2ERD1</accession>
<dbReference type="AlphaFoldDB" id="A2ERD1"/>
<protein>
    <submittedName>
        <fullName evidence="2">Uncharacterized protein</fullName>
    </submittedName>
</protein>
<reference evidence="2" key="2">
    <citation type="journal article" date="2007" name="Science">
        <title>Draft genome sequence of the sexually transmitted pathogen Trichomonas vaginalis.</title>
        <authorList>
            <person name="Carlton J.M."/>
            <person name="Hirt R.P."/>
            <person name="Silva J.C."/>
            <person name="Delcher A.L."/>
            <person name="Schatz M."/>
            <person name="Zhao Q."/>
            <person name="Wortman J.R."/>
            <person name="Bidwell S.L."/>
            <person name="Alsmark U.C.M."/>
            <person name="Besteiro S."/>
            <person name="Sicheritz-Ponten T."/>
            <person name="Noel C.J."/>
            <person name="Dacks J.B."/>
            <person name="Foster P.G."/>
            <person name="Simillion C."/>
            <person name="Van de Peer Y."/>
            <person name="Miranda-Saavedra D."/>
            <person name="Barton G.J."/>
            <person name="Westrop G.D."/>
            <person name="Mueller S."/>
            <person name="Dessi D."/>
            <person name="Fiori P.L."/>
            <person name="Ren Q."/>
            <person name="Paulsen I."/>
            <person name="Zhang H."/>
            <person name="Bastida-Corcuera F.D."/>
            <person name="Simoes-Barbosa A."/>
            <person name="Brown M.T."/>
            <person name="Hayes R.D."/>
            <person name="Mukherjee M."/>
            <person name="Okumura C.Y."/>
            <person name="Schneider R."/>
            <person name="Smith A.J."/>
            <person name="Vanacova S."/>
            <person name="Villalvazo M."/>
            <person name="Haas B.J."/>
            <person name="Pertea M."/>
            <person name="Feldblyum T.V."/>
            <person name="Utterback T.R."/>
            <person name="Shu C.L."/>
            <person name="Osoegawa K."/>
            <person name="de Jong P.J."/>
            <person name="Hrdy I."/>
            <person name="Horvathova L."/>
            <person name="Zubacova Z."/>
            <person name="Dolezal P."/>
            <person name="Malik S.B."/>
            <person name="Logsdon J.M. Jr."/>
            <person name="Henze K."/>
            <person name="Gupta A."/>
            <person name="Wang C.C."/>
            <person name="Dunne R.L."/>
            <person name="Upcroft J.A."/>
            <person name="Upcroft P."/>
            <person name="White O."/>
            <person name="Salzberg S.L."/>
            <person name="Tang P."/>
            <person name="Chiu C.-H."/>
            <person name="Lee Y.-S."/>
            <person name="Embley T.M."/>
            <person name="Coombs G.H."/>
            <person name="Mottram J.C."/>
            <person name="Tachezy J."/>
            <person name="Fraser-Liggett C.M."/>
            <person name="Johnson P.J."/>
        </authorList>
    </citation>
    <scope>NUCLEOTIDE SEQUENCE [LARGE SCALE GENOMIC DNA]</scope>
    <source>
        <strain evidence="2">G3</strain>
    </source>
</reference>
<proteinExistence type="predicted"/>
<keyword evidence="1" id="KW-1133">Transmembrane helix</keyword>
<dbReference type="VEuPathDB" id="TrichDB:TVAGG3_1004060"/>
<reference evidence="2" key="1">
    <citation type="submission" date="2006-10" db="EMBL/GenBank/DDBJ databases">
        <authorList>
            <person name="Amadeo P."/>
            <person name="Zhao Q."/>
            <person name="Wortman J."/>
            <person name="Fraser-Liggett C."/>
            <person name="Carlton J."/>
        </authorList>
    </citation>
    <scope>NUCLEOTIDE SEQUENCE</scope>
    <source>
        <strain evidence="2">G3</strain>
    </source>
</reference>
<dbReference type="EMBL" id="DS113465">
    <property type="protein sequence ID" value="EAY04807.1"/>
    <property type="molecule type" value="Genomic_DNA"/>
</dbReference>
<dbReference type="VEuPathDB" id="TrichDB:TVAG_305570"/>
<name>A2ERD1_TRIV3</name>
<dbReference type="KEGG" id="tva:4762671"/>
<dbReference type="Proteomes" id="UP000001542">
    <property type="component" value="Unassembled WGS sequence"/>
</dbReference>
<feature type="transmembrane region" description="Helical" evidence="1">
    <location>
        <begin position="60"/>
        <end position="83"/>
    </location>
</feature>
<feature type="transmembrane region" description="Helical" evidence="1">
    <location>
        <begin position="191"/>
        <end position="208"/>
    </location>
</feature>
<gene>
    <name evidence="2" type="ORF">TVAG_305570</name>
</gene>
<dbReference type="InParanoid" id="A2ERD1"/>
<keyword evidence="3" id="KW-1185">Reference proteome</keyword>